<comment type="caution">
    <text evidence="3">The sequence shown here is derived from an EMBL/GenBank/DDBJ whole genome shotgun (WGS) entry which is preliminary data.</text>
</comment>
<feature type="domain" description="Signal transduction histidine kinase internal region" evidence="2">
    <location>
        <begin position="153"/>
        <end position="231"/>
    </location>
</feature>
<protein>
    <submittedName>
        <fullName evidence="3">Histidine kinase</fullName>
    </submittedName>
</protein>
<keyword evidence="3" id="KW-0418">Kinase</keyword>
<dbReference type="GO" id="GO:0000155">
    <property type="term" value="F:phosphorelay sensor kinase activity"/>
    <property type="evidence" value="ECO:0007669"/>
    <property type="project" value="InterPro"/>
</dbReference>
<organism evidence="3 4">
    <name type="scientific">Jilunia laotingensis</name>
    <dbReference type="NCBI Taxonomy" id="2763675"/>
    <lineage>
        <taxon>Bacteria</taxon>
        <taxon>Pseudomonadati</taxon>
        <taxon>Bacteroidota</taxon>
        <taxon>Bacteroidia</taxon>
        <taxon>Bacteroidales</taxon>
        <taxon>Bacteroidaceae</taxon>
        <taxon>Jilunia</taxon>
    </lineage>
</organism>
<keyword evidence="1" id="KW-1133">Transmembrane helix</keyword>
<accession>A0A926F133</accession>
<keyword evidence="1" id="KW-0812">Transmembrane</keyword>
<dbReference type="PANTHER" id="PTHR34220:SF7">
    <property type="entry name" value="SENSOR HISTIDINE KINASE YPDA"/>
    <property type="match status" value="1"/>
</dbReference>
<dbReference type="Pfam" id="PF06580">
    <property type="entry name" value="His_kinase"/>
    <property type="match status" value="1"/>
</dbReference>
<dbReference type="Proteomes" id="UP000651085">
    <property type="component" value="Unassembled WGS sequence"/>
</dbReference>
<sequence>MKNDYSKRYDRFVLLLWVVIAFFVWMKLLNKAPFLEVLSITVCYITPMLIINILLSVYLLPRAMKRKRMDCFALQFIFLSFISASILTSVFWIFRYFEQTGVFLPSNLISTDDTLLSDFVDQLLTAFVVNIAFCGMRFYYEHNKLEKIHLESQLHTLQAQINPHFMFNVLNHIYYYIEKKDDLATTLLLKYTDILRYQLYSGKKESVCIEEEIGFLKNFIDIEKIRWEDKLNVNCSWEIQNKQTKFPPLLLIPLIENAFKHVSRSSNVKGYISIVFEEKAEMISLEVENSKSAIPIEKGKNSGLGLENLKNRLDILYGEKYNLSIQNSEYIYNSKLTILK</sequence>
<evidence type="ECO:0000313" key="4">
    <source>
        <dbReference type="Proteomes" id="UP000651085"/>
    </source>
</evidence>
<dbReference type="EMBL" id="JACRTF010000001">
    <property type="protein sequence ID" value="MBC8592148.1"/>
    <property type="molecule type" value="Genomic_DNA"/>
</dbReference>
<dbReference type="RefSeq" id="WP_262433363.1">
    <property type="nucleotide sequence ID" value="NZ_JACRTF010000001.1"/>
</dbReference>
<dbReference type="InterPro" id="IPR036890">
    <property type="entry name" value="HATPase_C_sf"/>
</dbReference>
<reference evidence="3" key="1">
    <citation type="submission" date="2020-08" db="EMBL/GenBank/DDBJ databases">
        <title>Genome public.</title>
        <authorList>
            <person name="Liu C."/>
            <person name="Sun Q."/>
        </authorList>
    </citation>
    <scope>NUCLEOTIDE SEQUENCE</scope>
    <source>
        <strain evidence="3">N12</strain>
    </source>
</reference>
<evidence type="ECO:0000259" key="2">
    <source>
        <dbReference type="Pfam" id="PF06580"/>
    </source>
</evidence>
<name>A0A926F133_9BACT</name>
<keyword evidence="3" id="KW-0808">Transferase</keyword>
<keyword evidence="4" id="KW-1185">Reference proteome</keyword>
<keyword evidence="1" id="KW-0472">Membrane</keyword>
<dbReference type="InterPro" id="IPR010559">
    <property type="entry name" value="Sig_transdc_His_kin_internal"/>
</dbReference>
<dbReference type="GO" id="GO:0016020">
    <property type="term" value="C:membrane"/>
    <property type="evidence" value="ECO:0007669"/>
    <property type="project" value="InterPro"/>
</dbReference>
<proteinExistence type="predicted"/>
<evidence type="ECO:0000256" key="1">
    <source>
        <dbReference type="SAM" id="Phobius"/>
    </source>
</evidence>
<dbReference type="SUPFAM" id="SSF55874">
    <property type="entry name" value="ATPase domain of HSP90 chaperone/DNA topoisomerase II/histidine kinase"/>
    <property type="match status" value="1"/>
</dbReference>
<dbReference type="Gene3D" id="3.30.565.10">
    <property type="entry name" value="Histidine kinase-like ATPase, C-terminal domain"/>
    <property type="match status" value="1"/>
</dbReference>
<dbReference type="AlphaFoldDB" id="A0A926F133"/>
<dbReference type="PANTHER" id="PTHR34220">
    <property type="entry name" value="SENSOR HISTIDINE KINASE YPDA"/>
    <property type="match status" value="1"/>
</dbReference>
<evidence type="ECO:0000313" key="3">
    <source>
        <dbReference type="EMBL" id="MBC8592148.1"/>
    </source>
</evidence>
<feature type="transmembrane region" description="Helical" evidence="1">
    <location>
        <begin position="12"/>
        <end position="28"/>
    </location>
</feature>
<feature type="transmembrane region" description="Helical" evidence="1">
    <location>
        <begin position="72"/>
        <end position="94"/>
    </location>
</feature>
<gene>
    <name evidence="3" type="ORF">H8744_02595</name>
</gene>
<dbReference type="InterPro" id="IPR050640">
    <property type="entry name" value="Bact_2-comp_sensor_kinase"/>
</dbReference>
<feature type="transmembrane region" description="Helical" evidence="1">
    <location>
        <begin position="34"/>
        <end position="60"/>
    </location>
</feature>